<comment type="caution">
    <text evidence="2">The sequence shown here is derived from an EMBL/GenBank/DDBJ whole genome shotgun (WGS) entry which is preliminary data.</text>
</comment>
<dbReference type="EMBL" id="JBFAKC010000015">
    <property type="protein sequence ID" value="MEV0711353.1"/>
    <property type="molecule type" value="Genomic_DNA"/>
</dbReference>
<keyword evidence="3" id="KW-1185">Reference proteome</keyword>
<evidence type="ECO:0000313" key="2">
    <source>
        <dbReference type="EMBL" id="MEV0711353.1"/>
    </source>
</evidence>
<dbReference type="PANTHER" id="PTHR42659:SF9">
    <property type="entry name" value="XANTHINE DEHYDROGENASE FAD-BINDING SUBUNIT XDHB-RELATED"/>
    <property type="match status" value="1"/>
</dbReference>
<feature type="domain" description="FAD-binding PCMH-type" evidence="1">
    <location>
        <begin position="1"/>
        <end position="187"/>
    </location>
</feature>
<dbReference type="PROSITE" id="PS51387">
    <property type="entry name" value="FAD_PCMH"/>
    <property type="match status" value="1"/>
</dbReference>
<dbReference type="InterPro" id="IPR016166">
    <property type="entry name" value="FAD-bd_PCMH"/>
</dbReference>
<dbReference type="InterPro" id="IPR051312">
    <property type="entry name" value="Diverse_Substr_Oxidored"/>
</dbReference>
<dbReference type="Proteomes" id="UP001551695">
    <property type="component" value="Unassembled WGS sequence"/>
</dbReference>
<protein>
    <submittedName>
        <fullName evidence="2">FAD binding domain-containing protein</fullName>
    </submittedName>
</protein>
<dbReference type="InterPro" id="IPR016169">
    <property type="entry name" value="FAD-bd_PCMH_sub2"/>
</dbReference>
<dbReference type="InterPro" id="IPR036318">
    <property type="entry name" value="FAD-bd_PCMH-like_sf"/>
</dbReference>
<gene>
    <name evidence="2" type="ORF">AB0I48_27685</name>
</gene>
<dbReference type="SUPFAM" id="SSF56176">
    <property type="entry name" value="FAD-binding/transporter-associated domain-like"/>
    <property type="match status" value="1"/>
</dbReference>
<dbReference type="InterPro" id="IPR002346">
    <property type="entry name" value="Mopterin_DH_FAD-bd"/>
</dbReference>
<evidence type="ECO:0000313" key="3">
    <source>
        <dbReference type="Proteomes" id="UP001551695"/>
    </source>
</evidence>
<dbReference type="PANTHER" id="PTHR42659">
    <property type="entry name" value="XANTHINE DEHYDROGENASE SUBUNIT C-RELATED"/>
    <property type="match status" value="1"/>
</dbReference>
<name>A0ABV3G100_9NOCA</name>
<accession>A0ABV3G100</accession>
<organism evidence="2 3">
    <name type="scientific">Nocardia aurea</name>
    <dbReference type="NCBI Taxonomy" id="2144174"/>
    <lineage>
        <taxon>Bacteria</taxon>
        <taxon>Bacillati</taxon>
        <taxon>Actinomycetota</taxon>
        <taxon>Actinomycetes</taxon>
        <taxon>Mycobacteriales</taxon>
        <taxon>Nocardiaceae</taxon>
        <taxon>Nocardia</taxon>
    </lineage>
</organism>
<reference evidence="2 3" key="1">
    <citation type="submission" date="2024-06" db="EMBL/GenBank/DDBJ databases">
        <title>The Natural Products Discovery Center: Release of the First 8490 Sequenced Strains for Exploring Actinobacteria Biosynthetic Diversity.</title>
        <authorList>
            <person name="Kalkreuter E."/>
            <person name="Kautsar S.A."/>
            <person name="Yang D."/>
            <person name="Bader C.D."/>
            <person name="Teijaro C.N."/>
            <person name="Fluegel L."/>
            <person name="Davis C.M."/>
            <person name="Simpson J.R."/>
            <person name="Lauterbach L."/>
            <person name="Steele A.D."/>
            <person name="Gui C."/>
            <person name="Meng S."/>
            <person name="Li G."/>
            <person name="Viehrig K."/>
            <person name="Ye F."/>
            <person name="Su P."/>
            <person name="Kiefer A.F."/>
            <person name="Nichols A."/>
            <person name="Cepeda A.J."/>
            <person name="Yan W."/>
            <person name="Fan B."/>
            <person name="Jiang Y."/>
            <person name="Adhikari A."/>
            <person name="Zheng C.-J."/>
            <person name="Schuster L."/>
            <person name="Cowan T.M."/>
            <person name="Smanski M.J."/>
            <person name="Chevrette M.G."/>
            <person name="De Carvalho L.P.S."/>
            <person name="Shen B."/>
        </authorList>
    </citation>
    <scope>NUCLEOTIDE SEQUENCE [LARGE SCALE GENOMIC DNA]</scope>
    <source>
        <strain evidence="2 3">NPDC050403</strain>
    </source>
</reference>
<evidence type="ECO:0000259" key="1">
    <source>
        <dbReference type="PROSITE" id="PS51387"/>
    </source>
</evidence>
<sequence length="288" mass="30652">MRWDVDLDTIREVVVARERADLVGLGQTCAVLAGGTFLFSEPQLRLERLIDITGLGWPALLETADGLEIAATCTLSEFAGATRGREVGRAVLREDWPGTTLFAQGCRALLASHKIWRSATVGGNICLSLPAGGVLAALTALDAVASIWSPDGTDRRIPLRDFVLGPESNVLAPGEILRSVHVPTRTLRARTAFRKIALAPFGRSGAVVMGRREADDRTAITITGATTRPVVLDFPAPPDPDGVATAVAALDPALWFDDPHGAPDWRRHVTGVLAREVADELRADGSGT</sequence>
<dbReference type="Pfam" id="PF00941">
    <property type="entry name" value="FAD_binding_5"/>
    <property type="match status" value="1"/>
</dbReference>
<dbReference type="Gene3D" id="3.30.465.10">
    <property type="match status" value="1"/>
</dbReference>
<proteinExistence type="predicted"/>